<reference evidence="7" key="2">
    <citation type="submission" date="2020-09" db="EMBL/GenBank/DDBJ databases">
        <authorList>
            <person name="Sun Q."/>
            <person name="Zhou Y."/>
        </authorList>
    </citation>
    <scope>NUCLEOTIDE SEQUENCE</scope>
    <source>
        <strain evidence="7">CGMCC 1.15290</strain>
    </source>
</reference>
<evidence type="ECO:0000259" key="5">
    <source>
        <dbReference type="Pfam" id="PF07715"/>
    </source>
</evidence>
<keyword evidence="7" id="KW-0675">Receptor</keyword>
<keyword evidence="8" id="KW-1185">Reference proteome</keyword>
<evidence type="ECO:0000256" key="1">
    <source>
        <dbReference type="ARBA" id="ARBA00004442"/>
    </source>
</evidence>
<dbReference type="Gene3D" id="2.40.170.20">
    <property type="entry name" value="TonB-dependent receptor, beta-barrel domain"/>
    <property type="match status" value="1"/>
</dbReference>
<keyword evidence="4" id="KW-0732">Signal</keyword>
<dbReference type="EMBL" id="BMIB01000001">
    <property type="protein sequence ID" value="GGH61220.1"/>
    <property type="molecule type" value="Genomic_DNA"/>
</dbReference>
<feature type="domain" description="Outer membrane protein beta-barrel" evidence="6">
    <location>
        <begin position="300"/>
        <end position="700"/>
    </location>
</feature>
<dbReference type="Proteomes" id="UP000627292">
    <property type="component" value="Unassembled WGS sequence"/>
</dbReference>
<keyword evidence="3" id="KW-0998">Cell outer membrane</keyword>
<dbReference type="InterPro" id="IPR012910">
    <property type="entry name" value="Plug_dom"/>
</dbReference>
<evidence type="ECO:0000259" key="6">
    <source>
        <dbReference type="Pfam" id="PF14905"/>
    </source>
</evidence>
<evidence type="ECO:0000313" key="8">
    <source>
        <dbReference type="Proteomes" id="UP000627292"/>
    </source>
</evidence>
<protein>
    <submittedName>
        <fullName evidence="7">TonB-dependent receptor</fullName>
    </submittedName>
</protein>
<accession>A0A917MSM8</accession>
<feature type="signal peptide" evidence="4">
    <location>
        <begin position="1"/>
        <end position="23"/>
    </location>
</feature>
<feature type="chain" id="PRO_5037917017" evidence="4">
    <location>
        <begin position="24"/>
        <end position="717"/>
    </location>
</feature>
<dbReference type="GO" id="GO:0009279">
    <property type="term" value="C:cell outer membrane"/>
    <property type="evidence" value="ECO:0007669"/>
    <property type="project" value="UniProtKB-SubCell"/>
</dbReference>
<evidence type="ECO:0000256" key="2">
    <source>
        <dbReference type="ARBA" id="ARBA00023136"/>
    </source>
</evidence>
<name>A0A917MSM8_9BACT</name>
<keyword evidence="2" id="KW-0472">Membrane</keyword>
<dbReference type="InterPro" id="IPR036942">
    <property type="entry name" value="Beta-barrel_TonB_sf"/>
</dbReference>
<gene>
    <name evidence="7" type="ORF">GCM10011379_09970</name>
</gene>
<dbReference type="Gene3D" id="2.170.130.10">
    <property type="entry name" value="TonB-dependent receptor, plug domain"/>
    <property type="match status" value="1"/>
</dbReference>
<reference evidence="7" key="1">
    <citation type="journal article" date="2014" name="Int. J. Syst. Evol. Microbiol.">
        <title>Complete genome sequence of Corynebacterium casei LMG S-19264T (=DSM 44701T), isolated from a smear-ripened cheese.</title>
        <authorList>
            <consortium name="US DOE Joint Genome Institute (JGI-PGF)"/>
            <person name="Walter F."/>
            <person name="Albersmeier A."/>
            <person name="Kalinowski J."/>
            <person name="Ruckert C."/>
        </authorList>
    </citation>
    <scope>NUCLEOTIDE SEQUENCE</scope>
    <source>
        <strain evidence="7">CGMCC 1.15290</strain>
    </source>
</reference>
<sequence>MKTMLSCLTILSCLSVVSSSAQTDTTAGAVKNDTTLVLTARKVLPDVVVTGRKNALTLLPDKKVFEMGKDILSQNGSVTDVLNGIPAVNVSPQGQVTLRGNAGVTILINGRRSGLAQGNMLEQLQAAQVERIEVITSPSARYDAAGASGIINIILKKNSKAGFNGQVQAMAGIPNDTRLNASINYKSDKFNFFATPGLRKSDYRGLYTSEQTTPATALSVQQRENRHDDGRMLYTGMDYRINDKQSMTAAYLWHGTDDHDKTWLDYDYHHTITDSVLNRTGESWEHRNYHQLEYNYTQLFTQANRKWTVDVQYDWWNSHKEWQLFTGKSFPVTGAYPALSTHNYNTSRDLLVQTDWVQPLNANTRLEAGVKTEARSIRYDFLAQQEQGGTHVVYEHMDNGIRYQEYIQGGYVQGSYKKDKWSYLAGARLEYADIRLQSRGEAHTQKKDYLRIFPTLHIDYSVNEKLTVQAHYSSRIRRPSLWDLSPFAELTDITTRYAGNPQLNPAYTSLIELGLLKRSNTLTLNPALFYQHTTTPFTDYTTRNTNGVFITMPVNISGESRLGAEMTVMYSPFAALQLNADVNLYRYRQWGQYNGFDYAFSGTTSGGRVTAQWKLPHNLGIQGRYYYTGANATAQSRVKTIQWADFGISKKLLNDRIAVAVDATNVFDTRRNYTQLTRADYSLTTMSRFNGARFRMSVTWKITKETQVRQAKAGNRS</sequence>
<dbReference type="PANTHER" id="PTHR40980">
    <property type="entry name" value="PLUG DOMAIN-CONTAINING PROTEIN"/>
    <property type="match status" value="1"/>
</dbReference>
<dbReference type="PANTHER" id="PTHR40980:SF4">
    <property type="entry name" value="TONB-DEPENDENT RECEPTOR-LIKE BETA-BARREL DOMAIN-CONTAINING PROTEIN"/>
    <property type="match status" value="1"/>
</dbReference>
<comment type="caution">
    <text evidence="7">The sequence shown here is derived from an EMBL/GenBank/DDBJ whole genome shotgun (WGS) entry which is preliminary data.</text>
</comment>
<feature type="domain" description="TonB-dependent receptor plug" evidence="5">
    <location>
        <begin position="74"/>
        <end position="150"/>
    </location>
</feature>
<dbReference type="RefSeq" id="WP_188950868.1">
    <property type="nucleotide sequence ID" value="NZ_BMIB01000001.1"/>
</dbReference>
<evidence type="ECO:0000256" key="3">
    <source>
        <dbReference type="ARBA" id="ARBA00023237"/>
    </source>
</evidence>
<evidence type="ECO:0000256" key="4">
    <source>
        <dbReference type="SAM" id="SignalP"/>
    </source>
</evidence>
<dbReference type="Pfam" id="PF14905">
    <property type="entry name" value="OMP_b-brl_3"/>
    <property type="match status" value="1"/>
</dbReference>
<organism evidence="7 8">
    <name type="scientific">Filimonas zeae</name>
    <dbReference type="NCBI Taxonomy" id="1737353"/>
    <lineage>
        <taxon>Bacteria</taxon>
        <taxon>Pseudomonadati</taxon>
        <taxon>Bacteroidota</taxon>
        <taxon>Chitinophagia</taxon>
        <taxon>Chitinophagales</taxon>
        <taxon>Chitinophagaceae</taxon>
        <taxon>Filimonas</taxon>
    </lineage>
</organism>
<evidence type="ECO:0000313" key="7">
    <source>
        <dbReference type="EMBL" id="GGH61220.1"/>
    </source>
</evidence>
<dbReference type="Pfam" id="PF07715">
    <property type="entry name" value="Plug"/>
    <property type="match status" value="1"/>
</dbReference>
<dbReference type="InterPro" id="IPR037066">
    <property type="entry name" value="Plug_dom_sf"/>
</dbReference>
<dbReference type="AlphaFoldDB" id="A0A917MSM8"/>
<proteinExistence type="predicted"/>
<dbReference type="SUPFAM" id="SSF56935">
    <property type="entry name" value="Porins"/>
    <property type="match status" value="1"/>
</dbReference>
<comment type="subcellular location">
    <subcellularLocation>
        <location evidence="1">Cell outer membrane</location>
    </subcellularLocation>
</comment>
<dbReference type="InterPro" id="IPR041700">
    <property type="entry name" value="OMP_b-brl_3"/>
</dbReference>